<comment type="subcellular location">
    <subcellularLocation>
        <location evidence="1 11">Cytoplasm</location>
    </subcellularLocation>
</comment>
<evidence type="ECO:0000256" key="8">
    <source>
        <dbReference type="ARBA" id="ARBA00023125"/>
    </source>
</evidence>
<sequence>MRDLAPLPRWRETAICSQVDPELFFPEKGGSTQPAKRICKGCPLRDQCLAWALEHDERFGVWGGMSEKQRRKLKTRTP</sequence>
<dbReference type="GO" id="GO:0045454">
    <property type="term" value="P:cell redox homeostasis"/>
    <property type="evidence" value="ECO:0007669"/>
    <property type="project" value="TreeGrafter"/>
</dbReference>
<feature type="domain" description="4Fe-4S Wbl-type" evidence="12">
    <location>
        <begin position="15"/>
        <end position="72"/>
    </location>
</feature>
<comment type="cofactor">
    <cofactor evidence="11">
        <name>[4Fe-4S] cluster</name>
        <dbReference type="ChEBI" id="CHEBI:49883"/>
    </cofactor>
    <text evidence="11">Binds 1 [4Fe-4S] cluster per subunit. Following nitrosylation of the [4Fe-4S] cluster binds 1 [4Fe-8(NO)] cluster per subunit.</text>
</comment>
<dbReference type="AlphaFoldDB" id="A0A8J3CKV4"/>
<organism evidence="13 14">
    <name type="scientific">Longimycelium tulufanense</name>
    <dbReference type="NCBI Taxonomy" id="907463"/>
    <lineage>
        <taxon>Bacteria</taxon>
        <taxon>Bacillati</taxon>
        <taxon>Actinomycetota</taxon>
        <taxon>Actinomycetes</taxon>
        <taxon>Pseudonocardiales</taxon>
        <taxon>Pseudonocardiaceae</taxon>
        <taxon>Longimycelium</taxon>
    </lineage>
</organism>
<keyword evidence="9 11" id="KW-1015">Disulfide bond</keyword>
<reference evidence="13" key="1">
    <citation type="journal article" date="2014" name="Int. J. Syst. Evol. Microbiol.">
        <title>Complete genome sequence of Corynebacterium casei LMG S-19264T (=DSM 44701T), isolated from a smear-ripened cheese.</title>
        <authorList>
            <consortium name="US DOE Joint Genome Institute (JGI-PGF)"/>
            <person name="Walter F."/>
            <person name="Albersmeier A."/>
            <person name="Kalinowski J."/>
            <person name="Ruckert C."/>
        </authorList>
    </citation>
    <scope>NUCLEOTIDE SEQUENCE</scope>
    <source>
        <strain evidence="13">CGMCC 4.5737</strain>
    </source>
</reference>
<comment type="similarity">
    <text evidence="2 11">Belongs to the WhiB family.</text>
</comment>
<dbReference type="EMBL" id="BMMK01000103">
    <property type="protein sequence ID" value="GGM85147.1"/>
    <property type="molecule type" value="Genomic_DNA"/>
</dbReference>
<evidence type="ECO:0000313" key="14">
    <source>
        <dbReference type="Proteomes" id="UP000637578"/>
    </source>
</evidence>
<dbReference type="HAMAP" id="MF_01479">
    <property type="entry name" value="WhiB"/>
    <property type="match status" value="1"/>
</dbReference>
<evidence type="ECO:0000256" key="2">
    <source>
        <dbReference type="ARBA" id="ARBA00006597"/>
    </source>
</evidence>
<evidence type="ECO:0000256" key="10">
    <source>
        <dbReference type="ARBA" id="ARBA00023163"/>
    </source>
</evidence>
<evidence type="ECO:0000256" key="7">
    <source>
        <dbReference type="ARBA" id="ARBA00023015"/>
    </source>
</evidence>
<dbReference type="GO" id="GO:0047134">
    <property type="term" value="F:protein-disulfide reductase [NAD(P)H] activity"/>
    <property type="evidence" value="ECO:0007669"/>
    <property type="project" value="TreeGrafter"/>
</dbReference>
<name>A0A8J3CKV4_9PSEU</name>
<comment type="caution">
    <text evidence="13">The sequence shown here is derived from an EMBL/GenBank/DDBJ whole genome shotgun (WGS) entry which is preliminary data.</text>
</comment>
<comment type="function">
    <text evidence="11">Acts as a transcriptional regulator. Probably redox-responsive. The apo- but not holo-form probably binds DNA.</text>
</comment>
<keyword evidence="8 11" id="KW-0238">DNA-binding</keyword>
<dbReference type="GO" id="GO:0045892">
    <property type="term" value="P:negative regulation of DNA-templated transcription"/>
    <property type="evidence" value="ECO:0007669"/>
    <property type="project" value="TreeGrafter"/>
</dbReference>
<dbReference type="Pfam" id="PF02467">
    <property type="entry name" value="Whib"/>
    <property type="match status" value="1"/>
</dbReference>
<evidence type="ECO:0000313" key="13">
    <source>
        <dbReference type="EMBL" id="GGM85147.1"/>
    </source>
</evidence>
<evidence type="ECO:0000256" key="1">
    <source>
        <dbReference type="ARBA" id="ARBA00004496"/>
    </source>
</evidence>
<feature type="binding site" evidence="11">
    <location>
        <position position="48"/>
    </location>
    <ligand>
        <name>[4Fe-4S] cluster</name>
        <dbReference type="ChEBI" id="CHEBI:49883"/>
    </ligand>
</feature>
<dbReference type="GO" id="GO:0035731">
    <property type="term" value="F:dinitrosyl-iron complex binding"/>
    <property type="evidence" value="ECO:0007669"/>
    <property type="project" value="UniProtKB-UniRule"/>
</dbReference>
<evidence type="ECO:0000256" key="5">
    <source>
        <dbReference type="ARBA" id="ARBA00023004"/>
    </source>
</evidence>
<gene>
    <name evidence="11" type="primary">whiB</name>
    <name evidence="13" type="ORF">GCM10012275_64870</name>
</gene>
<keyword evidence="6 11" id="KW-0411">Iron-sulfur</keyword>
<dbReference type="PROSITE" id="PS51674">
    <property type="entry name" value="4FE4S_WBL"/>
    <property type="match status" value="1"/>
</dbReference>
<evidence type="ECO:0000256" key="9">
    <source>
        <dbReference type="ARBA" id="ARBA00023157"/>
    </source>
</evidence>
<feature type="binding site" evidence="11">
    <location>
        <position position="16"/>
    </location>
    <ligand>
        <name>[4Fe-4S] cluster</name>
        <dbReference type="ChEBI" id="CHEBI:49883"/>
    </ligand>
</feature>
<accession>A0A8J3CKV4</accession>
<dbReference type="RefSeq" id="WP_189062276.1">
    <property type="nucleotide sequence ID" value="NZ_BMMK01000103.1"/>
</dbReference>
<keyword evidence="7 11" id="KW-0805">Transcription regulation</keyword>
<dbReference type="InterPro" id="IPR003482">
    <property type="entry name" value="Whib"/>
</dbReference>
<evidence type="ECO:0000256" key="11">
    <source>
        <dbReference type="HAMAP-Rule" id="MF_01479"/>
    </source>
</evidence>
<keyword evidence="3 11" id="KW-0004">4Fe-4S</keyword>
<comment type="PTM">
    <text evidence="11">The Fe-S cluster can be nitrosylated by nitric oxide (NO).</text>
</comment>
<evidence type="ECO:0000256" key="4">
    <source>
        <dbReference type="ARBA" id="ARBA00022723"/>
    </source>
</evidence>
<feature type="binding site" evidence="11">
    <location>
        <position position="39"/>
    </location>
    <ligand>
        <name>[4Fe-4S] cluster</name>
        <dbReference type="ChEBI" id="CHEBI:49883"/>
    </ligand>
</feature>
<keyword evidence="11" id="KW-0963">Cytoplasm</keyword>
<dbReference type="InterPro" id="IPR034768">
    <property type="entry name" value="4FE4S_WBL"/>
</dbReference>
<comment type="PTM">
    <text evidence="11">Upon Fe-S cluster removal intramolecular disulfide bonds are formed.</text>
</comment>
<dbReference type="GO" id="GO:0051539">
    <property type="term" value="F:4 iron, 4 sulfur cluster binding"/>
    <property type="evidence" value="ECO:0007669"/>
    <property type="project" value="UniProtKB-UniRule"/>
</dbReference>
<dbReference type="GO" id="GO:0046872">
    <property type="term" value="F:metal ion binding"/>
    <property type="evidence" value="ECO:0007669"/>
    <property type="project" value="UniProtKB-KW"/>
</dbReference>
<dbReference type="Proteomes" id="UP000637578">
    <property type="component" value="Unassembled WGS sequence"/>
</dbReference>
<keyword evidence="10 11" id="KW-0804">Transcription</keyword>
<dbReference type="GO" id="GO:0005737">
    <property type="term" value="C:cytoplasm"/>
    <property type="evidence" value="ECO:0007669"/>
    <property type="project" value="UniProtKB-SubCell"/>
</dbReference>
<keyword evidence="14" id="KW-1185">Reference proteome</keyword>
<dbReference type="PANTHER" id="PTHR38839">
    <property type="entry name" value="TRANSCRIPTIONAL REGULATOR WHID-RELATED"/>
    <property type="match status" value="1"/>
</dbReference>
<keyword evidence="5 11" id="KW-0408">Iron</keyword>
<evidence type="ECO:0000259" key="12">
    <source>
        <dbReference type="PROSITE" id="PS51674"/>
    </source>
</evidence>
<evidence type="ECO:0000256" key="6">
    <source>
        <dbReference type="ARBA" id="ARBA00023014"/>
    </source>
</evidence>
<proteinExistence type="inferred from homology"/>
<dbReference type="PANTHER" id="PTHR38839:SF4">
    <property type="entry name" value="TRANSCRIPTIONAL REGULATOR WHIB"/>
    <property type="match status" value="1"/>
</dbReference>
<evidence type="ECO:0000256" key="3">
    <source>
        <dbReference type="ARBA" id="ARBA00022485"/>
    </source>
</evidence>
<reference evidence="13" key="2">
    <citation type="submission" date="2020-09" db="EMBL/GenBank/DDBJ databases">
        <authorList>
            <person name="Sun Q."/>
            <person name="Zhou Y."/>
        </authorList>
    </citation>
    <scope>NUCLEOTIDE SEQUENCE</scope>
    <source>
        <strain evidence="13">CGMCC 4.5737</strain>
    </source>
</reference>
<keyword evidence="4 11" id="KW-0479">Metal-binding</keyword>
<feature type="binding site" evidence="11">
    <location>
        <position position="42"/>
    </location>
    <ligand>
        <name>[4Fe-4S] cluster</name>
        <dbReference type="ChEBI" id="CHEBI:49883"/>
    </ligand>
</feature>
<protein>
    <recommendedName>
        <fullName evidence="11">Transcriptional regulator WhiB</fullName>
    </recommendedName>
</protein>
<dbReference type="GO" id="GO:0003677">
    <property type="term" value="F:DNA binding"/>
    <property type="evidence" value="ECO:0007669"/>
    <property type="project" value="UniProtKB-UniRule"/>
</dbReference>